<name>A0A1M5BZ63_9FLAO</name>
<proteinExistence type="predicted"/>
<dbReference type="Pfam" id="PF05593">
    <property type="entry name" value="RHS_repeat"/>
    <property type="match status" value="1"/>
</dbReference>
<evidence type="ECO:0000259" key="1">
    <source>
        <dbReference type="Pfam" id="PF19404"/>
    </source>
</evidence>
<accession>A0A1M5BZ63</accession>
<dbReference type="InterPro" id="IPR031325">
    <property type="entry name" value="RHS_repeat"/>
</dbReference>
<dbReference type="STRING" id="1302685.SAMN05444408_1322"/>
<dbReference type="Proteomes" id="UP000184236">
    <property type="component" value="Unassembled WGS sequence"/>
</dbReference>
<reference evidence="3" key="1">
    <citation type="submission" date="2016-11" db="EMBL/GenBank/DDBJ databases">
        <authorList>
            <person name="Varghese N."/>
            <person name="Submissions S."/>
        </authorList>
    </citation>
    <scope>NUCLEOTIDE SEQUENCE [LARGE SCALE GENOMIC DNA]</scope>
    <source>
        <strain evidence="3">DSM 26898</strain>
    </source>
</reference>
<dbReference type="AlphaFoldDB" id="A0A1M5BZ63"/>
<gene>
    <name evidence="2" type="ORF">SAMN05444408_1322</name>
</gene>
<dbReference type="InterPro" id="IPR046020">
    <property type="entry name" value="DUF5977"/>
</dbReference>
<evidence type="ECO:0000313" key="2">
    <source>
        <dbReference type="EMBL" id="SHF47813.1"/>
    </source>
</evidence>
<sequence length="1190" mass="135977">MRKRMTSIICILIFKIINAQVEPQDVKSPNSASFERYGKYNVSLANGTVDVNVPLHQVKFQNGSIDLSLNYDTSGIKISQPSGSTGINWSLQSPGVITRQVNGYPDESGVKLSNGTVIGNHFYYPSELNYPNIETQIGLQNFDATRSPATSNDLQPDTFTFNFLGKTGKFFLGQDGIWKVQSDSNLQIIIKEADFFKPFNYNPPINGATMNPHNPISIGKIQIIDDAGNQYTFGAENNSIEFNTANFYQQRKIVSTAWYLNEMKDKLGNILFTCTYNRGKPIANFYNNVNIQNYIYQLLSGTLISPVYLSKINTKDEEISFEYLDRNDLSYANDPNLSYKYQMLPTNENTTPVDSNWPQKLYHLYTNFNQNSTSQLNPNVYSNWSEASKLLVWNKLNKIVIKTNFIKSKEISFEYIDQPTERLFLTKVKFSNNSYGQINEYDYKFEYNNGNDTKYMFDGSLPKYLWLGTNIFDSYSSYLEPQAHCYIDCGNTNNDELAKKGSLFKIIYPTGGFTYFNFEQNNFSKYLQLGGSEFYIQNTSNRKTGGLRIKKIVNFPDTSSSKRETINYKYLMNDNYNSSGVLAVDVNFASGATGLPYFADLYNSINGVKFTYYGAPINYSRVLEEREDENGTQKTEYLFSNYDTSPLYNDKPYIVRLPQGATPNYSTKYIDRSFLRGKLIEKKLYNSNNELLDYTSYVYNFNNLEDRYVRSFKFAEFPSELTKIYYGDIFLEKEIKREYFNGKELKTEITYNKTDYPYQNSGSPIYNGSQRFNFTSKLSPDGTTSKTETEYHFNCISGNCFDEVFALPKKIKNSKNNLLISQDEITYKPLNSNPNSWVVDEVKKTYFNNVAQSNKLKFTQYDAYGNVIEYQKENGNYVSIIMDSKGSIPLAKVEGLQYSNLSPYLNNIQKPYLATSQDAANNSADPVSYANTKDIELRGYVSQMRKDLTNALITSYTYDSYDNLKTITSPSGIVEYYQYDNLHRLTKITDQNGKILKEYNYNYTTNSSGNYHFLLEEITNEKRKFPYLKNNCTNGQIGDVYYYTIPAGKYKSLISASDLNGKVYNDASQNGQTYANLYGACISPSSYGFTSLSTIQVHTSSLNLNGNTVSGYLVFTVLPNYSKQEGSYIAYIPNSLAPSSDRNYSYHETSNGVDRYWSFLIKSNGYVFATVNGTDFNGSSISINSFQYQK</sequence>
<evidence type="ECO:0000313" key="3">
    <source>
        <dbReference type="Proteomes" id="UP000184236"/>
    </source>
</evidence>
<organism evidence="2 3">
    <name type="scientific">Chryseobacterium takakiae</name>
    <dbReference type="NCBI Taxonomy" id="1302685"/>
    <lineage>
        <taxon>Bacteria</taxon>
        <taxon>Pseudomonadati</taxon>
        <taxon>Bacteroidota</taxon>
        <taxon>Flavobacteriia</taxon>
        <taxon>Flavobacteriales</taxon>
        <taxon>Weeksellaceae</taxon>
        <taxon>Chryseobacterium group</taxon>
        <taxon>Chryseobacterium</taxon>
    </lineage>
</organism>
<dbReference type="EMBL" id="FQVO01000032">
    <property type="protein sequence ID" value="SHF47813.1"/>
    <property type="molecule type" value="Genomic_DNA"/>
</dbReference>
<protein>
    <submittedName>
        <fullName evidence="2">YD repeat-containing protein</fullName>
    </submittedName>
</protein>
<dbReference type="Pfam" id="PF19404">
    <property type="entry name" value="DUF5977"/>
    <property type="match status" value="1"/>
</dbReference>
<feature type="domain" description="DUF5977" evidence="1">
    <location>
        <begin position="1020"/>
        <end position="1082"/>
    </location>
</feature>
<keyword evidence="3" id="KW-1185">Reference proteome</keyword>